<dbReference type="RefSeq" id="WP_160335564.1">
    <property type="nucleotide sequence ID" value="NZ_CALPCR010000021.1"/>
</dbReference>
<sequence length="90" mass="10032">MSDKNILWGVVAGTILGAFGASLIQRGSLRPHTTKILSYGYDIKDMLVEKAESIKEDCEDLAAEAKEQYEDRKESKNKPDTSDVKVIDKE</sequence>
<evidence type="ECO:0008006" key="5">
    <source>
        <dbReference type="Google" id="ProtNLM"/>
    </source>
</evidence>
<dbReference type="OrthoDB" id="1932911at2"/>
<gene>
    <name evidence="3" type="ORF">E5987_07940</name>
</gene>
<feature type="region of interest" description="Disordered" evidence="1">
    <location>
        <begin position="66"/>
        <end position="90"/>
    </location>
</feature>
<keyword evidence="2" id="KW-0812">Transmembrane</keyword>
<keyword evidence="4" id="KW-1185">Reference proteome</keyword>
<evidence type="ECO:0000256" key="2">
    <source>
        <dbReference type="SAM" id="Phobius"/>
    </source>
</evidence>
<evidence type="ECO:0000313" key="3">
    <source>
        <dbReference type="EMBL" id="MVX57137.1"/>
    </source>
</evidence>
<dbReference type="EMBL" id="WSRP01000022">
    <property type="protein sequence ID" value="MVX57137.1"/>
    <property type="molecule type" value="Genomic_DNA"/>
</dbReference>
<comment type="caution">
    <text evidence="3">The sequence shown here is derived from an EMBL/GenBank/DDBJ whole genome shotgun (WGS) entry which is preliminary data.</text>
</comment>
<dbReference type="Proteomes" id="UP000472580">
    <property type="component" value="Unassembled WGS sequence"/>
</dbReference>
<proteinExistence type="predicted"/>
<keyword evidence="2" id="KW-0472">Membrane</keyword>
<organism evidence="3 4">
    <name type="scientific">Parasutterella muris</name>
    <dbReference type="NCBI Taxonomy" id="2565572"/>
    <lineage>
        <taxon>Bacteria</taxon>
        <taxon>Pseudomonadati</taxon>
        <taxon>Pseudomonadota</taxon>
        <taxon>Betaproteobacteria</taxon>
        <taxon>Burkholderiales</taxon>
        <taxon>Sutterellaceae</taxon>
        <taxon>Parasutterella</taxon>
    </lineage>
</organism>
<protein>
    <recommendedName>
        <fullName evidence="5">YtxH domain-containing protein</fullName>
    </recommendedName>
</protein>
<evidence type="ECO:0000313" key="4">
    <source>
        <dbReference type="Proteomes" id="UP000472580"/>
    </source>
</evidence>
<feature type="transmembrane region" description="Helical" evidence="2">
    <location>
        <begin position="6"/>
        <end position="24"/>
    </location>
</feature>
<accession>A0A6L6YHP0</accession>
<reference evidence="3 4" key="1">
    <citation type="submission" date="2019-12" db="EMBL/GenBank/DDBJ databases">
        <title>Microbes associate with the intestines of laboratory mice.</title>
        <authorList>
            <person name="Navarre W."/>
            <person name="Wong E."/>
        </authorList>
    </citation>
    <scope>NUCLEOTIDE SEQUENCE [LARGE SCALE GENOMIC DNA]</scope>
    <source>
        <strain evidence="3 4">NM82_D38</strain>
    </source>
</reference>
<dbReference type="AlphaFoldDB" id="A0A6L6YHP0"/>
<keyword evidence="2" id="KW-1133">Transmembrane helix</keyword>
<name>A0A6L6YHP0_9BURK</name>
<evidence type="ECO:0000256" key="1">
    <source>
        <dbReference type="SAM" id="MobiDB-lite"/>
    </source>
</evidence>